<dbReference type="PROSITE" id="PS50977">
    <property type="entry name" value="HTH_TETR_2"/>
    <property type="match status" value="1"/>
</dbReference>
<accession>A0A4R8ZU99</accession>
<evidence type="ECO:0000256" key="2">
    <source>
        <dbReference type="ARBA" id="ARBA00023015"/>
    </source>
</evidence>
<evidence type="ECO:0000256" key="4">
    <source>
        <dbReference type="ARBA" id="ARBA00023163"/>
    </source>
</evidence>
<dbReference type="PANTHER" id="PTHR30055">
    <property type="entry name" value="HTH-TYPE TRANSCRIPTIONAL REGULATOR RUTR"/>
    <property type="match status" value="1"/>
</dbReference>
<keyword evidence="3 5" id="KW-0238">DNA-binding</keyword>
<protein>
    <submittedName>
        <fullName evidence="7">TetR/AcrR family transcriptional regulator</fullName>
    </submittedName>
</protein>
<dbReference type="SUPFAM" id="SSF48498">
    <property type="entry name" value="Tetracyclin repressor-like, C-terminal domain"/>
    <property type="match status" value="1"/>
</dbReference>
<evidence type="ECO:0000313" key="7">
    <source>
        <dbReference type="EMBL" id="TFD45983.1"/>
    </source>
</evidence>
<gene>
    <name evidence="7" type="ORF">E3T55_17905</name>
</gene>
<dbReference type="EMBL" id="SOHE01000078">
    <property type="protein sequence ID" value="TFD45983.1"/>
    <property type="molecule type" value="Genomic_DNA"/>
</dbReference>
<dbReference type="RefSeq" id="WP_134520900.1">
    <property type="nucleotide sequence ID" value="NZ_SOHE01000078.1"/>
</dbReference>
<evidence type="ECO:0000313" key="8">
    <source>
        <dbReference type="Proteomes" id="UP000297447"/>
    </source>
</evidence>
<dbReference type="Gene3D" id="1.10.10.60">
    <property type="entry name" value="Homeodomain-like"/>
    <property type="match status" value="1"/>
</dbReference>
<feature type="domain" description="HTH tetR-type" evidence="6">
    <location>
        <begin position="27"/>
        <end position="87"/>
    </location>
</feature>
<feature type="DNA-binding region" description="H-T-H motif" evidence="5">
    <location>
        <begin position="50"/>
        <end position="69"/>
    </location>
</feature>
<dbReference type="OrthoDB" id="8701707at2"/>
<comment type="caution">
    <text evidence="7">The sequence shown here is derived from an EMBL/GenBank/DDBJ whole genome shotgun (WGS) entry which is preliminary data.</text>
</comment>
<dbReference type="Gene3D" id="1.10.357.10">
    <property type="entry name" value="Tetracycline Repressor, domain 2"/>
    <property type="match status" value="1"/>
</dbReference>
<dbReference type="InterPro" id="IPR041490">
    <property type="entry name" value="KstR2_TetR_C"/>
</dbReference>
<dbReference type="PANTHER" id="PTHR30055:SF175">
    <property type="entry name" value="HTH-TYPE TRANSCRIPTIONAL REPRESSOR KSTR2"/>
    <property type="match status" value="1"/>
</dbReference>
<dbReference type="GO" id="GO:0000976">
    <property type="term" value="F:transcription cis-regulatory region binding"/>
    <property type="evidence" value="ECO:0007669"/>
    <property type="project" value="TreeGrafter"/>
</dbReference>
<dbReference type="GO" id="GO:0003700">
    <property type="term" value="F:DNA-binding transcription factor activity"/>
    <property type="evidence" value="ECO:0007669"/>
    <property type="project" value="TreeGrafter"/>
</dbReference>
<dbReference type="InterPro" id="IPR036271">
    <property type="entry name" value="Tet_transcr_reg_TetR-rel_C_sf"/>
</dbReference>
<keyword evidence="8" id="KW-1185">Reference proteome</keyword>
<name>A0A4R8ZU99_9MICO</name>
<dbReference type="Pfam" id="PF17932">
    <property type="entry name" value="TetR_C_24"/>
    <property type="match status" value="1"/>
</dbReference>
<evidence type="ECO:0000256" key="1">
    <source>
        <dbReference type="ARBA" id="ARBA00022491"/>
    </source>
</evidence>
<dbReference type="PRINTS" id="PR00455">
    <property type="entry name" value="HTHTETR"/>
</dbReference>
<keyword evidence="2" id="KW-0805">Transcription regulation</keyword>
<dbReference type="InterPro" id="IPR001647">
    <property type="entry name" value="HTH_TetR"/>
</dbReference>
<organism evidence="7 8">
    <name type="scientific">Cryobacterium frigoriphilum</name>
    <dbReference type="NCBI Taxonomy" id="1259150"/>
    <lineage>
        <taxon>Bacteria</taxon>
        <taxon>Bacillati</taxon>
        <taxon>Actinomycetota</taxon>
        <taxon>Actinomycetes</taxon>
        <taxon>Micrococcales</taxon>
        <taxon>Microbacteriaceae</taxon>
        <taxon>Cryobacterium</taxon>
    </lineage>
</organism>
<dbReference type="Pfam" id="PF00440">
    <property type="entry name" value="TetR_N"/>
    <property type="match status" value="1"/>
</dbReference>
<dbReference type="Proteomes" id="UP000297447">
    <property type="component" value="Unassembled WGS sequence"/>
</dbReference>
<evidence type="ECO:0000256" key="5">
    <source>
        <dbReference type="PROSITE-ProRule" id="PRU00335"/>
    </source>
</evidence>
<dbReference type="InterPro" id="IPR009057">
    <property type="entry name" value="Homeodomain-like_sf"/>
</dbReference>
<dbReference type="AlphaFoldDB" id="A0A4R8ZU99"/>
<dbReference type="InterPro" id="IPR050109">
    <property type="entry name" value="HTH-type_TetR-like_transc_reg"/>
</dbReference>
<keyword evidence="4" id="KW-0804">Transcription</keyword>
<keyword evidence="1" id="KW-0678">Repressor</keyword>
<dbReference type="SUPFAM" id="SSF46689">
    <property type="entry name" value="Homeodomain-like"/>
    <property type="match status" value="1"/>
</dbReference>
<sequence>MTQPLAAASRISQRRQAALSDGGADYSAKRAELIRIAAIVFREKGYATATLNDIAAVFGTDRASLYYYVASKEELFQECIQNILDTNVAAAAGIAELPVSPREKLTQLISLMIASQVEHYPYMYVYIQEDMRQVVSQDAEWATRMVEQTHRLEKFFRDAILEGVADGSFRDGLSATLVANGLFGMLLWTHRWYVPGTKYSEQELTATFTALFFDGLATP</sequence>
<proteinExistence type="predicted"/>
<evidence type="ECO:0000259" key="6">
    <source>
        <dbReference type="PROSITE" id="PS50977"/>
    </source>
</evidence>
<reference evidence="7 8" key="1">
    <citation type="submission" date="2019-03" db="EMBL/GenBank/DDBJ databases">
        <title>Genomics of glacier-inhabiting Cryobacterium strains.</title>
        <authorList>
            <person name="Liu Q."/>
            <person name="Xin Y.-H."/>
        </authorList>
    </citation>
    <scope>NUCLEOTIDE SEQUENCE [LARGE SCALE GENOMIC DNA]</scope>
    <source>
        <strain evidence="7 8">Hh14</strain>
    </source>
</reference>
<evidence type="ECO:0000256" key="3">
    <source>
        <dbReference type="ARBA" id="ARBA00023125"/>
    </source>
</evidence>